<dbReference type="Proteomes" id="UP001140011">
    <property type="component" value="Unassembled WGS sequence"/>
</dbReference>
<name>A0A9W8GTP7_9FUNG</name>
<dbReference type="EMBL" id="JANBUH010000278">
    <property type="protein sequence ID" value="KAJ2752482.1"/>
    <property type="molecule type" value="Genomic_DNA"/>
</dbReference>
<feature type="region of interest" description="Disordered" evidence="1">
    <location>
        <begin position="107"/>
        <end position="167"/>
    </location>
</feature>
<dbReference type="AlphaFoldDB" id="A0A9W8GTP7"/>
<dbReference type="OrthoDB" id="2421431at2759"/>
<reference evidence="2" key="1">
    <citation type="submission" date="2022-07" db="EMBL/GenBank/DDBJ databases">
        <title>Phylogenomic reconstructions and comparative analyses of Kickxellomycotina fungi.</title>
        <authorList>
            <person name="Reynolds N.K."/>
            <person name="Stajich J.E."/>
            <person name="Barry K."/>
            <person name="Grigoriev I.V."/>
            <person name="Crous P."/>
            <person name="Smith M.E."/>
        </authorList>
    </citation>
    <scope>NUCLEOTIDE SEQUENCE</scope>
    <source>
        <strain evidence="2">BCRC 34297</strain>
    </source>
</reference>
<evidence type="ECO:0000256" key="1">
    <source>
        <dbReference type="SAM" id="MobiDB-lite"/>
    </source>
</evidence>
<proteinExistence type="predicted"/>
<feature type="region of interest" description="Disordered" evidence="1">
    <location>
        <begin position="83"/>
        <end position="102"/>
    </location>
</feature>
<evidence type="ECO:0000313" key="2">
    <source>
        <dbReference type="EMBL" id="KAJ2752482.1"/>
    </source>
</evidence>
<evidence type="ECO:0000313" key="3">
    <source>
        <dbReference type="Proteomes" id="UP001140011"/>
    </source>
</evidence>
<gene>
    <name evidence="2" type="ORF">GGI19_003806</name>
</gene>
<sequence>MIKRVSRKHATLEHAVIPPASDDMLVDIPDLDQQVAVVRKSGKKGKKFTTKDSMLSIINQVSQVEESRLDKKMQRQKTIKKLVNDKASRSEANKTKKNSRLEEIKRQLRQGHSLASPFAPNKVAKKKKLPRTLSAVNRDWNAASANDGSATADGVQKKSRKSVSFDV</sequence>
<accession>A0A9W8GTP7</accession>
<protein>
    <submittedName>
        <fullName evidence="2">Uncharacterized protein</fullName>
    </submittedName>
</protein>
<organism evidence="2 3">
    <name type="scientific">Coemansia pectinata</name>
    <dbReference type="NCBI Taxonomy" id="1052879"/>
    <lineage>
        <taxon>Eukaryota</taxon>
        <taxon>Fungi</taxon>
        <taxon>Fungi incertae sedis</taxon>
        <taxon>Zoopagomycota</taxon>
        <taxon>Kickxellomycotina</taxon>
        <taxon>Kickxellomycetes</taxon>
        <taxon>Kickxellales</taxon>
        <taxon>Kickxellaceae</taxon>
        <taxon>Coemansia</taxon>
    </lineage>
</organism>
<comment type="caution">
    <text evidence="2">The sequence shown here is derived from an EMBL/GenBank/DDBJ whole genome shotgun (WGS) entry which is preliminary data.</text>
</comment>
<keyword evidence="3" id="KW-1185">Reference proteome</keyword>